<evidence type="ECO:0000313" key="2">
    <source>
        <dbReference type="EMBL" id="ETD22439.1"/>
    </source>
</evidence>
<protein>
    <submittedName>
        <fullName evidence="2">Uncharacterized protein</fullName>
    </submittedName>
</protein>
<accession>V8C517</accession>
<sequence>MQPLALKIIISLLGIVAIIVLCIAFTKARNSQHIRIEKMTENIASLRKMRNGKSGYAETDYLSTDKNMQEKYMWGGGKSGGREH</sequence>
<dbReference type="HOGENOM" id="CLU_2522979_0_0_7"/>
<proteinExistence type="predicted"/>
<keyword evidence="1" id="KW-0812">Transmembrane</keyword>
<evidence type="ECO:0000256" key="1">
    <source>
        <dbReference type="SAM" id="Phobius"/>
    </source>
</evidence>
<dbReference type="AlphaFoldDB" id="V8C517"/>
<gene>
    <name evidence="2" type="ORF">HMPREF2086_01746</name>
</gene>
<reference evidence="2 3" key="1">
    <citation type="journal article" date="2014" name="Genome Announc.">
        <title>Draft genome sequences of six enterohepatic helicobacter species isolated from humans and one from rhesus macaques.</title>
        <authorList>
            <person name="Shen Z."/>
            <person name="Sheh A."/>
            <person name="Young S.K."/>
            <person name="Abouelliel A."/>
            <person name="Ward D.V."/>
            <person name="Earl A.M."/>
            <person name="Fox J.G."/>
        </authorList>
    </citation>
    <scope>NUCLEOTIDE SEQUENCE [LARGE SCALE GENOMIC DNA]</scope>
    <source>
        <strain evidence="2 3">MIT 99-5501</strain>
    </source>
</reference>
<dbReference type="PATRIC" id="fig|1357400.3.peg.2353"/>
<keyword evidence="3" id="KW-1185">Reference proteome</keyword>
<evidence type="ECO:0000313" key="3">
    <source>
        <dbReference type="Proteomes" id="UP000018731"/>
    </source>
</evidence>
<organism evidence="2 3">
    <name type="scientific">Helicobacter macacae MIT 99-5501</name>
    <dbReference type="NCBI Taxonomy" id="1357400"/>
    <lineage>
        <taxon>Bacteria</taxon>
        <taxon>Pseudomonadati</taxon>
        <taxon>Campylobacterota</taxon>
        <taxon>Epsilonproteobacteria</taxon>
        <taxon>Campylobacterales</taxon>
        <taxon>Helicobacteraceae</taxon>
        <taxon>Helicobacter</taxon>
    </lineage>
</organism>
<feature type="transmembrane region" description="Helical" evidence="1">
    <location>
        <begin position="6"/>
        <end position="26"/>
    </location>
</feature>
<comment type="caution">
    <text evidence="2">The sequence shown here is derived from an EMBL/GenBank/DDBJ whole genome shotgun (WGS) entry which is preliminary data.</text>
</comment>
<keyword evidence="1" id="KW-1133">Transmembrane helix</keyword>
<dbReference type="Proteomes" id="UP000018731">
    <property type="component" value="Unassembled WGS sequence"/>
</dbReference>
<name>V8C517_9HELI</name>
<keyword evidence="1" id="KW-0472">Membrane</keyword>
<dbReference type="RefSeq" id="WP_023928543.1">
    <property type="nucleotide sequence ID" value="NZ_KI669455.1"/>
</dbReference>
<dbReference type="EMBL" id="AZJI01000009">
    <property type="protein sequence ID" value="ETD22439.1"/>
    <property type="molecule type" value="Genomic_DNA"/>
</dbReference>